<dbReference type="Proteomes" id="UP000014461">
    <property type="component" value="Unassembled WGS sequence"/>
</dbReference>
<dbReference type="RefSeq" id="WP_016402603.1">
    <property type="nucleotide sequence ID" value="NZ_BARX01000020.1"/>
</dbReference>
<dbReference type="PANTHER" id="PTHR38834:SF3">
    <property type="entry name" value="SOLUTE-BINDING PROTEIN FAMILY 3_N-TERMINAL DOMAIN-CONTAINING PROTEIN"/>
    <property type="match status" value="1"/>
</dbReference>
<sequence length="250" mass="28817">MRRLFTLFCLYCFSLSSYAALDKLSYLTEDAYPINYLDQQGQAQGFAVELLKLMWQQMGHPEQAIKVMPWERAYYLLEQKPNTVLFATVLTAKRKQYFKWVCPIDTVSVVLLGKADSTPNIQSLEQLNELKVGVLRADVGEQLLLNNEVDDGSLMLTDSYHHLIKLLVANRVDFIAGTEQTIRHAAKQNSYSLSNYEVKWVLNQEQLCYAFNQAVDDTVIEQFKQALKQVKETDAYQELLANYQQQKLKP</sequence>
<dbReference type="PANTHER" id="PTHR38834">
    <property type="entry name" value="PERIPLASMIC SUBSTRATE BINDING PROTEIN FAMILY 3"/>
    <property type="match status" value="1"/>
</dbReference>
<dbReference type="Pfam" id="PF00497">
    <property type="entry name" value="SBP_bac_3"/>
    <property type="match status" value="1"/>
</dbReference>
<proteinExistence type="predicted"/>
<reference evidence="3" key="1">
    <citation type="journal article" date="2013" name="Genome Announc.">
        <title>Draft Genome Sequence of Agarivorans albus Strain MKT 106T, an Agarolytic Marine Bacterium.</title>
        <authorList>
            <person name="Yasuike M."/>
            <person name="Nakamura Y."/>
            <person name="Kai W."/>
            <person name="Fujiwara A."/>
            <person name="Fukui Y."/>
            <person name="Satomi M."/>
            <person name="Sano M."/>
        </authorList>
    </citation>
    <scope>NUCLEOTIDE SEQUENCE [LARGE SCALE GENOMIC DNA]</scope>
</reference>
<dbReference type="OrthoDB" id="8587856at2"/>
<evidence type="ECO:0000259" key="2">
    <source>
        <dbReference type="SMART" id="SM00062"/>
    </source>
</evidence>
<evidence type="ECO:0000313" key="4">
    <source>
        <dbReference type="Proteomes" id="UP000014461"/>
    </source>
</evidence>
<dbReference type="Gene3D" id="3.40.190.10">
    <property type="entry name" value="Periplasmic binding protein-like II"/>
    <property type="match status" value="2"/>
</dbReference>
<dbReference type="SUPFAM" id="SSF53850">
    <property type="entry name" value="Periplasmic binding protein-like II"/>
    <property type="match status" value="1"/>
</dbReference>
<dbReference type="InterPro" id="IPR001638">
    <property type="entry name" value="Solute-binding_3/MltF_N"/>
</dbReference>
<accession>R9PTQ6</accession>
<name>R9PTQ6_AGAAL</name>
<dbReference type="SMART" id="SM00062">
    <property type="entry name" value="PBPb"/>
    <property type="match status" value="1"/>
</dbReference>
<evidence type="ECO:0000313" key="3">
    <source>
        <dbReference type="EMBL" id="GAD02836.1"/>
    </source>
</evidence>
<comment type="caution">
    <text evidence="3">The sequence shown here is derived from an EMBL/GenBank/DDBJ whole genome shotgun (WGS) entry which is preliminary data.</text>
</comment>
<organism evidence="3 4">
    <name type="scientific">Agarivorans albus MKT 106</name>
    <dbReference type="NCBI Taxonomy" id="1331007"/>
    <lineage>
        <taxon>Bacteria</taxon>
        <taxon>Pseudomonadati</taxon>
        <taxon>Pseudomonadota</taxon>
        <taxon>Gammaproteobacteria</taxon>
        <taxon>Alteromonadales</taxon>
        <taxon>Alteromonadaceae</taxon>
        <taxon>Agarivorans</taxon>
    </lineage>
</organism>
<protein>
    <submittedName>
        <fullName evidence="3">ABC-type amino acid transport</fullName>
    </submittedName>
</protein>
<feature type="domain" description="Solute-binding protein family 3/N-terminal" evidence="2">
    <location>
        <begin position="23"/>
        <end position="247"/>
    </location>
</feature>
<dbReference type="EMBL" id="BARX01000020">
    <property type="protein sequence ID" value="GAD02836.1"/>
    <property type="molecule type" value="Genomic_DNA"/>
</dbReference>
<dbReference type="STRING" id="1331007.AALB_2916"/>
<evidence type="ECO:0000256" key="1">
    <source>
        <dbReference type="SAM" id="SignalP"/>
    </source>
</evidence>
<keyword evidence="1" id="KW-0732">Signal</keyword>
<keyword evidence="4" id="KW-1185">Reference proteome</keyword>
<feature type="chain" id="PRO_5004488303" evidence="1">
    <location>
        <begin position="20"/>
        <end position="250"/>
    </location>
</feature>
<gene>
    <name evidence="3" type="ORF">AALB_2916</name>
</gene>
<feature type="signal peptide" evidence="1">
    <location>
        <begin position="1"/>
        <end position="19"/>
    </location>
</feature>
<dbReference type="AlphaFoldDB" id="R9PTQ6"/>